<gene>
    <name evidence="2" type="ORF">GCM10009554_71280</name>
</gene>
<evidence type="ECO:0000313" key="2">
    <source>
        <dbReference type="EMBL" id="GAA0958693.1"/>
    </source>
</evidence>
<feature type="compositionally biased region" description="Basic and acidic residues" evidence="1">
    <location>
        <begin position="160"/>
        <end position="174"/>
    </location>
</feature>
<keyword evidence="3" id="KW-1185">Reference proteome</keyword>
<organism evidence="2 3">
    <name type="scientific">Kribbella koreensis</name>
    <dbReference type="NCBI Taxonomy" id="57909"/>
    <lineage>
        <taxon>Bacteria</taxon>
        <taxon>Bacillati</taxon>
        <taxon>Actinomycetota</taxon>
        <taxon>Actinomycetes</taxon>
        <taxon>Propionibacteriales</taxon>
        <taxon>Kribbellaceae</taxon>
        <taxon>Kribbella</taxon>
    </lineage>
</organism>
<proteinExistence type="predicted"/>
<comment type="caution">
    <text evidence="2">The sequence shown here is derived from an EMBL/GenBank/DDBJ whole genome shotgun (WGS) entry which is preliminary data.</text>
</comment>
<reference evidence="3" key="1">
    <citation type="journal article" date="2019" name="Int. J. Syst. Evol. Microbiol.">
        <title>The Global Catalogue of Microorganisms (GCM) 10K type strain sequencing project: providing services to taxonomists for standard genome sequencing and annotation.</title>
        <authorList>
            <consortium name="The Broad Institute Genomics Platform"/>
            <consortium name="The Broad Institute Genome Sequencing Center for Infectious Disease"/>
            <person name="Wu L."/>
            <person name="Ma J."/>
        </authorList>
    </citation>
    <scope>NUCLEOTIDE SEQUENCE [LARGE SCALE GENOMIC DNA]</scope>
    <source>
        <strain evidence="3">JCM 10977</strain>
    </source>
</reference>
<evidence type="ECO:0008006" key="4">
    <source>
        <dbReference type="Google" id="ProtNLM"/>
    </source>
</evidence>
<evidence type="ECO:0000256" key="1">
    <source>
        <dbReference type="SAM" id="MobiDB-lite"/>
    </source>
</evidence>
<sequence>MRAAALSLHELSYLCGGARRAVVTAVLALCQSEQLELGADGRAYRVDEAPSAPDAVSAVPGAAPCAPGWSVEVDGVEQAVLEAVGAGGVELSAIADAVDGSRGMRQARSMLVARGLARKWWPGLTGAGRRARREVLANPPDGLRRIAVLGPEAIEDAQLRRTLSESSYRPERQGVHPTPVRRGAASSA</sequence>
<dbReference type="RefSeq" id="WP_343980862.1">
    <property type="nucleotide sequence ID" value="NZ_BAAAHK010000020.1"/>
</dbReference>
<accession>A0ABP4C346</accession>
<dbReference type="EMBL" id="BAAAHK010000020">
    <property type="protein sequence ID" value="GAA0958693.1"/>
    <property type="molecule type" value="Genomic_DNA"/>
</dbReference>
<feature type="region of interest" description="Disordered" evidence="1">
    <location>
        <begin position="160"/>
        <end position="188"/>
    </location>
</feature>
<protein>
    <recommendedName>
        <fullName evidence="4">Golgi phosphoprotein 3 GPP34</fullName>
    </recommendedName>
</protein>
<evidence type="ECO:0000313" key="3">
    <source>
        <dbReference type="Proteomes" id="UP001500542"/>
    </source>
</evidence>
<name>A0ABP4C346_9ACTN</name>
<dbReference type="Proteomes" id="UP001500542">
    <property type="component" value="Unassembled WGS sequence"/>
</dbReference>